<accession>A0ABY4FE01</accession>
<dbReference type="InterPro" id="IPR041578">
    <property type="entry name" value="PIN_8"/>
</dbReference>
<name>A0ABY4FE01_9BACT</name>
<reference evidence="2 3" key="1">
    <citation type="submission" date="2022-04" db="EMBL/GenBank/DDBJ databases">
        <title>Hymenobacter sp. isolated from the air.</title>
        <authorList>
            <person name="Won M."/>
            <person name="Lee C.-M."/>
            <person name="Woen H.-Y."/>
            <person name="Kwon S.-W."/>
        </authorList>
    </citation>
    <scope>NUCLEOTIDE SEQUENCE [LARGE SCALE GENOMIC DNA]</scope>
    <source>
        <strain evidence="3">5116 S-27</strain>
    </source>
</reference>
<feature type="domain" description="PIN like" evidence="1">
    <location>
        <begin position="47"/>
        <end position="279"/>
    </location>
</feature>
<gene>
    <name evidence="2" type="ORF">MUN80_08395</name>
</gene>
<evidence type="ECO:0000313" key="3">
    <source>
        <dbReference type="Proteomes" id="UP000831785"/>
    </source>
</evidence>
<keyword evidence="3" id="KW-1185">Reference proteome</keyword>
<organism evidence="2 3">
    <name type="scientific">Hymenobacter cellulosivorans</name>
    <dbReference type="NCBI Taxonomy" id="2932249"/>
    <lineage>
        <taxon>Bacteria</taxon>
        <taxon>Pseudomonadati</taxon>
        <taxon>Bacteroidota</taxon>
        <taxon>Cytophagia</taxon>
        <taxon>Cytophagales</taxon>
        <taxon>Hymenobacteraceae</taxon>
        <taxon>Hymenobacter</taxon>
    </lineage>
</organism>
<proteinExistence type="predicted"/>
<evidence type="ECO:0000259" key="1">
    <source>
        <dbReference type="Pfam" id="PF18476"/>
    </source>
</evidence>
<dbReference type="Proteomes" id="UP000831785">
    <property type="component" value="Chromosome"/>
</dbReference>
<evidence type="ECO:0000313" key="2">
    <source>
        <dbReference type="EMBL" id="UOQ54765.1"/>
    </source>
</evidence>
<dbReference type="RefSeq" id="WP_244722222.1">
    <property type="nucleotide sequence ID" value="NZ_CP095049.1"/>
</dbReference>
<protein>
    <submittedName>
        <fullName evidence="2">PIN-like domain-containing protein</fullName>
    </submittedName>
</protein>
<dbReference type="EMBL" id="CP095049">
    <property type="protein sequence ID" value="UOQ54765.1"/>
    <property type="molecule type" value="Genomic_DNA"/>
</dbReference>
<sequence length="524" mass="60520">MPPIEINSAFSFKSDKDLTIGESRAALSVFADRFPQAVILKDEFEFLFLDTNVLLDYYGMSKSEKAKLLKFFQANIERIYLPYRVQVEFLSNRLGVIEKDLFNPLNQIHTDFITTRNNIKQKYSSYLESKKKILSNDFPELWNELDNIAKGLDKLIGDKEIDEKVKKAVNDSRAGYKDIEVVDELLELCSQFHLLEPLSANEIKLLEKQYNELATLLTNAKEGEKWKNVFPGSGDFGKKDYPYGDYIIFHEIIKFMKNNNSDSIFLTNEKSKGDWMQKDMRPIIRYVEKSYSLTSHVMFIIHAEEPLKISFENIHKPAQPESLLINHSGAHPNYTYFLEADHPLSVKSEALREFLSKYKEEAEFSYSTSEGVFSKIVVTAIIDGNDYDSSANPTLYIKPSTVFFEHTEEGITLKKIYESVLELQCDIDQVKKTGNNYVVFWRRSTKCKVMILEQFVEKYRHDWIRIENSFLGTRRAIDIIASGTTPTEILTIPINPSIKDESEVLEKAFELSRRKSTNSPTTDS</sequence>
<dbReference type="Pfam" id="PF18476">
    <property type="entry name" value="PIN_8"/>
    <property type="match status" value="1"/>
</dbReference>